<dbReference type="EMBL" id="CAJVPM010041151">
    <property type="protein sequence ID" value="CAG8705424.1"/>
    <property type="molecule type" value="Genomic_DNA"/>
</dbReference>
<name>A0ACA9PGN0_9GLOM</name>
<accession>A0ACA9PGN0</accession>
<feature type="non-terminal residue" evidence="1">
    <location>
        <position position="116"/>
    </location>
</feature>
<reference evidence="1" key="1">
    <citation type="submission" date="2021-06" db="EMBL/GenBank/DDBJ databases">
        <authorList>
            <person name="Kallberg Y."/>
            <person name="Tangrot J."/>
            <person name="Rosling A."/>
        </authorList>
    </citation>
    <scope>NUCLEOTIDE SEQUENCE</scope>
    <source>
        <strain evidence="1">AU212A</strain>
    </source>
</reference>
<proteinExistence type="predicted"/>
<organism evidence="1 2">
    <name type="scientific">Scutellospora calospora</name>
    <dbReference type="NCBI Taxonomy" id="85575"/>
    <lineage>
        <taxon>Eukaryota</taxon>
        <taxon>Fungi</taxon>
        <taxon>Fungi incertae sedis</taxon>
        <taxon>Mucoromycota</taxon>
        <taxon>Glomeromycotina</taxon>
        <taxon>Glomeromycetes</taxon>
        <taxon>Diversisporales</taxon>
        <taxon>Gigasporaceae</taxon>
        <taxon>Scutellospora</taxon>
    </lineage>
</organism>
<evidence type="ECO:0000313" key="2">
    <source>
        <dbReference type="Proteomes" id="UP000789860"/>
    </source>
</evidence>
<sequence length="116" mass="13857">YCGSVWDLLNAYRYDIYEQSEFPSSWDDDVPYCIFEYREKYYYGSHDYNKYIDYYDKMQGVLELMDSCIIDTDKVFGILCISKTLEEMVEGCIKANMDDNLEILHSIYPNLECYLS</sequence>
<evidence type="ECO:0000313" key="1">
    <source>
        <dbReference type="EMBL" id="CAG8705424.1"/>
    </source>
</evidence>
<feature type="non-terminal residue" evidence="1">
    <location>
        <position position="1"/>
    </location>
</feature>
<keyword evidence="2" id="KW-1185">Reference proteome</keyword>
<gene>
    <name evidence="1" type="ORF">SCALOS_LOCUS10658</name>
</gene>
<comment type="caution">
    <text evidence="1">The sequence shown here is derived from an EMBL/GenBank/DDBJ whole genome shotgun (WGS) entry which is preliminary data.</text>
</comment>
<dbReference type="Proteomes" id="UP000789860">
    <property type="component" value="Unassembled WGS sequence"/>
</dbReference>
<protein>
    <submittedName>
        <fullName evidence="1">8514_t:CDS:1</fullName>
    </submittedName>
</protein>